<feature type="short sequence motif" description="GXGXXG" evidence="2">
    <location>
        <begin position="16"/>
        <end position="21"/>
    </location>
</feature>
<dbReference type="GO" id="GO:0016020">
    <property type="term" value="C:membrane"/>
    <property type="evidence" value="ECO:0007669"/>
    <property type="project" value="TreeGrafter"/>
</dbReference>
<evidence type="ECO:0000256" key="2">
    <source>
        <dbReference type="PROSITE-ProRule" id="PRU01161"/>
    </source>
</evidence>
<protein>
    <recommendedName>
        <fullName evidence="3">PNPLA domain-containing protein</fullName>
    </recommendedName>
</protein>
<evidence type="ECO:0000259" key="3">
    <source>
        <dbReference type="PROSITE" id="PS51635"/>
    </source>
</evidence>
<evidence type="ECO:0000313" key="5">
    <source>
        <dbReference type="Proteomes" id="UP001344447"/>
    </source>
</evidence>
<comment type="caution">
    <text evidence="4">The sequence shown here is derived from an EMBL/GenBank/DDBJ whole genome shotgun (WGS) entry which is preliminary data.</text>
</comment>
<keyword evidence="1 2" id="KW-0443">Lipid metabolism</keyword>
<accession>A0AAN7U9V8</accession>
<proteinExistence type="predicted"/>
<dbReference type="Proteomes" id="UP001344447">
    <property type="component" value="Unassembled WGS sequence"/>
</dbReference>
<dbReference type="CDD" id="cd07199">
    <property type="entry name" value="Pat17_PNPLA8_PNPLA9_like"/>
    <property type="match status" value="1"/>
</dbReference>
<dbReference type="InterPro" id="IPR002641">
    <property type="entry name" value="PNPLA_dom"/>
</dbReference>
<dbReference type="Pfam" id="PF01734">
    <property type="entry name" value="Patatin"/>
    <property type="match status" value="1"/>
</dbReference>
<dbReference type="PANTHER" id="PTHR24185:SF2">
    <property type="entry name" value="PATATIN FAMILY PROTEIN"/>
    <property type="match status" value="1"/>
</dbReference>
<feature type="short sequence motif" description="DGA/G" evidence="2">
    <location>
        <begin position="205"/>
        <end position="207"/>
    </location>
</feature>
<dbReference type="InterPro" id="IPR016035">
    <property type="entry name" value="Acyl_Trfase/lysoPLipase"/>
</dbReference>
<evidence type="ECO:0000256" key="1">
    <source>
        <dbReference type="ARBA" id="ARBA00023098"/>
    </source>
</evidence>
<feature type="domain" description="PNPLA" evidence="3">
    <location>
        <begin position="12"/>
        <end position="218"/>
    </location>
</feature>
<sequence length="370" mass="42005">MSEDKKNIRIVVSLDGGGTKGLYSLEILEHLAKLIGCDFTEYVDLFGGTSTGGILSIAKSRQISNEELLKLYEGEESKKIFGGLWDEFKGVLSRGEMFNSEELIKIVNQWFSTPDGASDSSQKNFFVVSLTKTGENKEILTPVIISNYQLEETKEGPEDVIRGEVIKRLYTIGEKPLSLADAVRATSSIPAAFQKHKQDDIEYLDGGFKYNNPVEIAYHEAKILYPKDYIVIISIGCTDKDVEGLTEKNKEVNDRLQNFLDDYEDGVTTKKVLFKGSWIKDLRECMKLFKQSKSSQQLYLEAMEIIKDDQNAFVLRFDSAKTHSLLSFSDTSKKFFNELRECSTNLSKDKEFTRTSSFLKKIIELKNQKE</sequence>
<dbReference type="SUPFAM" id="SSF52151">
    <property type="entry name" value="FabD/lysophospholipase-like"/>
    <property type="match status" value="1"/>
</dbReference>
<keyword evidence="5" id="KW-1185">Reference proteome</keyword>
<dbReference type="PROSITE" id="PS51635">
    <property type="entry name" value="PNPLA"/>
    <property type="match status" value="1"/>
</dbReference>
<keyword evidence="2" id="KW-0442">Lipid degradation</keyword>
<name>A0AAN7U9V8_9MYCE</name>
<feature type="active site" description="Proton acceptor" evidence="2">
    <location>
        <position position="205"/>
    </location>
</feature>
<feature type="short sequence motif" description="GXSXG" evidence="2">
    <location>
        <begin position="48"/>
        <end position="52"/>
    </location>
</feature>
<keyword evidence="2" id="KW-0378">Hydrolase</keyword>
<dbReference type="GO" id="GO:0016042">
    <property type="term" value="P:lipid catabolic process"/>
    <property type="evidence" value="ECO:0007669"/>
    <property type="project" value="UniProtKB-UniRule"/>
</dbReference>
<gene>
    <name evidence="4" type="ORF">RB653_004532</name>
</gene>
<dbReference type="Gene3D" id="3.40.1090.10">
    <property type="entry name" value="Cytosolic phospholipase A2 catalytic domain"/>
    <property type="match status" value="1"/>
</dbReference>
<feature type="active site" description="Nucleophile" evidence="2">
    <location>
        <position position="50"/>
    </location>
</feature>
<organism evidence="4 5">
    <name type="scientific">Dictyostelium firmibasis</name>
    <dbReference type="NCBI Taxonomy" id="79012"/>
    <lineage>
        <taxon>Eukaryota</taxon>
        <taxon>Amoebozoa</taxon>
        <taxon>Evosea</taxon>
        <taxon>Eumycetozoa</taxon>
        <taxon>Dictyostelia</taxon>
        <taxon>Dictyosteliales</taxon>
        <taxon>Dictyosteliaceae</taxon>
        <taxon>Dictyostelium</taxon>
    </lineage>
</organism>
<dbReference type="EMBL" id="JAVFKY010000001">
    <property type="protein sequence ID" value="KAK5582943.1"/>
    <property type="molecule type" value="Genomic_DNA"/>
</dbReference>
<dbReference type="GO" id="GO:0047499">
    <property type="term" value="F:calcium-independent phospholipase A2 activity"/>
    <property type="evidence" value="ECO:0007669"/>
    <property type="project" value="TreeGrafter"/>
</dbReference>
<evidence type="ECO:0000313" key="4">
    <source>
        <dbReference type="EMBL" id="KAK5582943.1"/>
    </source>
</evidence>
<dbReference type="GO" id="GO:0019369">
    <property type="term" value="P:arachidonate metabolic process"/>
    <property type="evidence" value="ECO:0007669"/>
    <property type="project" value="TreeGrafter"/>
</dbReference>
<reference evidence="4 5" key="1">
    <citation type="submission" date="2023-11" db="EMBL/GenBank/DDBJ databases">
        <title>Dfirmibasis_genome.</title>
        <authorList>
            <person name="Edelbroek B."/>
            <person name="Kjellin J."/>
            <person name="Jerlstrom-Hultqvist J."/>
            <person name="Soderbom F."/>
        </authorList>
    </citation>
    <scope>NUCLEOTIDE SEQUENCE [LARGE SCALE GENOMIC DNA]</scope>
    <source>
        <strain evidence="4 5">TNS-C-14</strain>
    </source>
</reference>
<dbReference type="AlphaFoldDB" id="A0AAN7U9V8"/>
<dbReference type="PANTHER" id="PTHR24185">
    <property type="entry name" value="CALCIUM-INDEPENDENT PHOSPHOLIPASE A2-GAMMA"/>
    <property type="match status" value="1"/>
</dbReference>